<protein>
    <submittedName>
        <fullName evidence="5">Histamine N-methyltransferase</fullName>
    </submittedName>
</protein>
<dbReference type="AlphaFoldDB" id="A0AAD5AZ49"/>
<evidence type="ECO:0000256" key="2">
    <source>
        <dbReference type="ARBA" id="ARBA00022603"/>
    </source>
</evidence>
<dbReference type="FunFam" id="3.40.50.150:FF:000118">
    <property type="entry name" value="Histamine N-methyltransferase"/>
    <property type="match status" value="1"/>
</dbReference>
<sequence length="282" mass="32324">VKDYENYLKSFEMLVANSREHQCMIEFIHTVLPDILARIGAGKNTLNMMGLGSGSGEIDLEILKVMHGKHPDAKIEVEVVEPSYAMLNKYKTLSKMPGFDYATFSWNEITAEDFENKLKKENSAKKLHLINMIQMLYYVKDPKATLSFYQRLLHKSGKVLVILLSDESAWGRFLKTFHNQLYKDGFVKSVTSGDIKSFLDSKKISYQNYKLQSLLDITQCFIPGDEKGEQLLNVVTEVIDFSKNAPPELKKEVLDFLKNPENYQEVKNRILFDCSTEALVID</sequence>
<evidence type="ECO:0000256" key="3">
    <source>
        <dbReference type="ARBA" id="ARBA00022679"/>
    </source>
</evidence>
<reference evidence="5" key="1">
    <citation type="submission" date="2018-07" db="EMBL/GenBank/DDBJ databases">
        <title>Comparative genomics of catfishes provides insights into carnivory and benthic adaptation.</title>
        <authorList>
            <person name="Zhang Y."/>
            <person name="Wang D."/>
            <person name="Peng Z."/>
            <person name="Zheng S."/>
            <person name="Shao F."/>
            <person name="Tao W."/>
        </authorList>
    </citation>
    <scope>NUCLEOTIDE SEQUENCE</scope>
    <source>
        <strain evidence="5">Chongqing</strain>
    </source>
</reference>
<feature type="non-terminal residue" evidence="5">
    <location>
        <position position="1"/>
    </location>
</feature>
<dbReference type="PIRSF" id="PIRSF016616">
    <property type="entry name" value="HHMT"/>
    <property type="match status" value="1"/>
</dbReference>
<organism evidence="5 6">
    <name type="scientific">Silurus asotus</name>
    <name type="common">Amur catfish</name>
    <name type="synonym">Parasilurus asotus</name>
    <dbReference type="NCBI Taxonomy" id="30991"/>
    <lineage>
        <taxon>Eukaryota</taxon>
        <taxon>Metazoa</taxon>
        <taxon>Chordata</taxon>
        <taxon>Craniata</taxon>
        <taxon>Vertebrata</taxon>
        <taxon>Euteleostomi</taxon>
        <taxon>Actinopterygii</taxon>
        <taxon>Neopterygii</taxon>
        <taxon>Teleostei</taxon>
        <taxon>Ostariophysi</taxon>
        <taxon>Siluriformes</taxon>
        <taxon>Siluridae</taxon>
        <taxon>Silurus</taxon>
    </lineage>
</organism>
<evidence type="ECO:0000313" key="6">
    <source>
        <dbReference type="Proteomes" id="UP001205998"/>
    </source>
</evidence>
<accession>A0AAD5AZ49</accession>
<dbReference type="Gene3D" id="3.40.50.150">
    <property type="entry name" value="Vaccinia Virus protein VP39"/>
    <property type="match status" value="1"/>
</dbReference>
<dbReference type="Proteomes" id="UP001205998">
    <property type="component" value="Unassembled WGS sequence"/>
</dbReference>
<name>A0AAD5AZ49_SILAS</name>
<dbReference type="EMBL" id="MU551584">
    <property type="protein sequence ID" value="KAI5624515.1"/>
    <property type="molecule type" value="Genomic_DNA"/>
</dbReference>
<comment type="caution">
    <text evidence="5">The sequence shown here is derived from an EMBL/GenBank/DDBJ whole genome shotgun (WGS) entry which is preliminary data.</text>
</comment>
<keyword evidence="6" id="KW-1185">Reference proteome</keyword>
<evidence type="ECO:0000256" key="4">
    <source>
        <dbReference type="ARBA" id="ARBA00022691"/>
    </source>
</evidence>
<dbReference type="InterPro" id="IPR016673">
    <property type="entry name" value="HHMT-like"/>
</dbReference>
<dbReference type="Pfam" id="PF13489">
    <property type="entry name" value="Methyltransf_23"/>
    <property type="match status" value="1"/>
</dbReference>
<keyword evidence="3" id="KW-0808">Transferase</keyword>
<keyword evidence="4" id="KW-0949">S-adenosyl-L-methionine</keyword>
<dbReference type="PROSITE" id="PS51597">
    <property type="entry name" value="SAM_HNMT"/>
    <property type="match status" value="1"/>
</dbReference>
<dbReference type="GO" id="GO:0032259">
    <property type="term" value="P:methylation"/>
    <property type="evidence" value="ECO:0007669"/>
    <property type="project" value="UniProtKB-KW"/>
</dbReference>
<evidence type="ECO:0000256" key="1">
    <source>
        <dbReference type="ARBA" id="ARBA00011245"/>
    </source>
</evidence>
<feature type="non-terminal residue" evidence="5">
    <location>
        <position position="282"/>
    </location>
</feature>
<dbReference type="GO" id="GO:0008170">
    <property type="term" value="F:N-methyltransferase activity"/>
    <property type="evidence" value="ECO:0007669"/>
    <property type="project" value="InterPro"/>
</dbReference>
<gene>
    <name evidence="5" type="ORF">C0J50_16037</name>
</gene>
<comment type="subunit">
    <text evidence="1">Monomer.</text>
</comment>
<dbReference type="InterPro" id="IPR029063">
    <property type="entry name" value="SAM-dependent_MTases_sf"/>
</dbReference>
<keyword evidence="2" id="KW-0489">Methyltransferase</keyword>
<dbReference type="SUPFAM" id="SSF53335">
    <property type="entry name" value="S-adenosyl-L-methionine-dependent methyltransferases"/>
    <property type="match status" value="1"/>
</dbReference>
<evidence type="ECO:0000313" key="5">
    <source>
        <dbReference type="EMBL" id="KAI5624515.1"/>
    </source>
</evidence>
<proteinExistence type="predicted"/>